<comment type="caution">
    <text evidence="2">The sequence shown here is derived from an EMBL/GenBank/DDBJ whole genome shotgun (WGS) entry which is preliminary data.</text>
</comment>
<gene>
    <name evidence="2" type="ORF">FHK82_06930</name>
</gene>
<dbReference type="Proteomes" id="UP000317355">
    <property type="component" value="Unassembled WGS sequence"/>
</dbReference>
<dbReference type="EMBL" id="VMRY01000020">
    <property type="protein sequence ID" value="TVT56626.1"/>
    <property type="molecule type" value="Genomic_DNA"/>
</dbReference>
<sequence length="84" mass="9770">MEKKLDVSMLEPCEPLERTLEAIQQLAPGEYLNVVHRREPHLLYPLLDKGGFAWRCIEVLPDQYAIYIWRSSDKIASEEAATHF</sequence>
<feature type="domain" description="DUF2249" evidence="1">
    <location>
        <begin position="5"/>
        <end position="70"/>
    </location>
</feature>
<evidence type="ECO:0000313" key="2">
    <source>
        <dbReference type="EMBL" id="TVT56626.1"/>
    </source>
</evidence>
<dbReference type="AlphaFoldDB" id="A0A558D6J2"/>
<dbReference type="SUPFAM" id="SSF64307">
    <property type="entry name" value="SirA-like"/>
    <property type="match status" value="1"/>
</dbReference>
<reference evidence="2 3" key="1">
    <citation type="submission" date="2019-07" db="EMBL/GenBank/DDBJ databases">
        <title>The pathways for chlorine oxyanion respiration interact through the shared metabolite chlorate.</title>
        <authorList>
            <person name="Barnum T.P."/>
            <person name="Cheng Y."/>
            <person name="Hill K.A."/>
            <person name="Lucas L.N."/>
            <person name="Carlson H.K."/>
            <person name="Coates J.D."/>
        </authorList>
    </citation>
    <scope>NUCLEOTIDE SEQUENCE [LARGE SCALE GENOMIC DNA]</scope>
    <source>
        <strain evidence="2">BK-3</strain>
    </source>
</reference>
<evidence type="ECO:0000313" key="3">
    <source>
        <dbReference type="Proteomes" id="UP000317355"/>
    </source>
</evidence>
<protein>
    <submittedName>
        <fullName evidence="2">DUF2249 domain-containing protein</fullName>
    </submittedName>
</protein>
<evidence type="ECO:0000259" key="1">
    <source>
        <dbReference type="Pfam" id="PF10006"/>
    </source>
</evidence>
<dbReference type="InterPro" id="IPR018720">
    <property type="entry name" value="DUF2249"/>
</dbReference>
<dbReference type="Pfam" id="PF10006">
    <property type="entry name" value="DUF2249"/>
    <property type="match status" value="1"/>
</dbReference>
<organism evidence="2 3">
    <name type="scientific">Sedimenticola thiotaurini</name>
    <dbReference type="NCBI Taxonomy" id="1543721"/>
    <lineage>
        <taxon>Bacteria</taxon>
        <taxon>Pseudomonadati</taxon>
        <taxon>Pseudomonadota</taxon>
        <taxon>Gammaproteobacteria</taxon>
        <taxon>Chromatiales</taxon>
        <taxon>Sedimenticolaceae</taxon>
        <taxon>Sedimenticola</taxon>
    </lineage>
</organism>
<accession>A0A558D6J2</accession>
<proteinExistence type="predicted"/>
<name>A0A558D6J2_9GAMM</name>
<dbReference type="InterPro" id="IPR036868">
    <property type="entry name" value="TusA-like_sf"/>
</dbReference>